<dbReference type="Proteomes" id="UP001162156">
    <property type="component" value="Unassembled WGS sequence"/>
</dbReference>
<protein>
    <submittedName>
        <fullName evidence="1">Uncharacterized protein</fullName>
    </submittedName>
</protein>
<keyword evidence="2" id="KW-1185">Reference proteome</keyword>
<dbReference type="SUPFAM" id="SSF50494">
    <property type="entry name" value="Trypsin-like serine proteases"/>
    <property type="match status" value="1"/>
</dbReference>
<gene>
    <name evidence="1" type="ORF">NQ314_004948</name>
</gene>
<proteinExistence type="predicted"/>
<organism evidence="1 2">
    <name type="scientific">Rhamnusium bicolor</name>
    <dbReference type="NCBI Taxonomy" id="1586634"/>
    <lineage>
        <taxon>Eukaryota</taxon>
        <taxon>Metazoa</taxon>
        <taxon>Ecdysozoa</taxon>
        <taxon>Arthropoda</taxon>
        <taxon>Hexapoda</taxon>
        <taxon>Insecta</taxon>
        <taxon>Pterygota</taxon>
        <taxon>Neoptera</taxon>
        <taxon>Endopterygota</taxon>
        <taxon>Coleoptera</taxon>
        <taxon>Polyphaga</taxon>
        <taxon>Cucujiformia</taxon>
        <taxon>Chrysomeloidea</taxon>
        <taxon>Cerambycidae</taxon>
        <taxon>Lepturinae</taxon>
        <taxon>Rhagiini</taxon>
        <taxon>Rhamnusium</taxon>
    </lineage>
</organism>
<evidence type="ECO:0000313" key="2">
    <source>
        <dbReference type="Proteomes" id="UP001162156"/>
    </source>
</evidence>
<accession>A0AAV8ZI92</accession>
<dbReference type="InterPro" id="IPR009003">
    <property type="entry name" value="Peptidase_S1_PA"/>
</dbReference>
<dbReference type="Gene3D" id="2.40.10.10">
    <property type="entry name" value="Trypsin-like serine proteases"/>
    <property type="match status" value="1"/>
</dbReference>
<evidence type="ECO:0000313" key="1">
    <source>
        <dbReference type="EMBL" id="KAJ8964382.1"/>
    </source>
</evidence>
<comment type="caution">
    <text evidence="1">The sequence shown here is derived from an EMBL/GenBank/DDBJ whole genome shotgun (WGS) entry which is preliminary data.</text>
</comment>
<dbReference type="AlphaFoldDB" id="A0AAV8ZI92"/>
<dbReference type="InterPro" id="IPR043504">
    <property type="entry name" value="Peptidase_S1_PA_chymotrypsin"/>
</dbReference>
<name>A0AAV8ZI92_9CUCU</name>
<reference evidence="1" key="1">
    <citation type="journal article" date="2023" name="Insect Mol. Biol.">
        <title>Genome sequencing provides insights into the evolution of gene families encoding plant cell wall-degrading enzymes in longhorned beetles.</title>
        <authorList>
            <person name="Shin N.R."/>
            <person name="Okamura Y."/>
            <person name="Kirsch R."/>
            <person name="Pauchet Y."/>
        </authorList>
    </citation>
    <scope>NUCLEOTIDE SEQUENCE</scope>
    <source>
        <strain evidence="1">RBIC_L_NR</strain>
    </source>
</reference>
<sequence length="69" mass="7584">MVVDYGSALACSDDQGRYILSGIYAWDTGCKQEGQIGGYVAPDVEWIDSTLAKSLKDLKKLEKRILAQT</sequence>
<dbReference type="EMBL" id="JANEYF010001369">
    <property type="protein sequence ID" value="KAJ8964382.1"/>
    <property type="molecule type" value="Genomic_DNA"/>
</dbReference>